<dbReference type="PIRSF" id="PIRSF017082">
    <property type="entry name" value="YflP"/>
    <property type="match status" value="1"/>
</dbReference>
<sequence length="325" mass="33946">MRRRTLLTAAALPLAATPRDLRAQEAWPPRHARILVPFAAGRVTDLVARILAEGLRDGLGTTAVVENRPGANAVLGLEALKRAAPDGATLLVGGLGSHGLPPAVMANWSFDPVADFTPIGLVAEFVNVMVVPPELPARSVAEFIALARARPGALNYGFTSVGASNQLTAELFRQSTGTELTGIPFGATGNSLVLLQRGDVQVAFENLPTVAGAVRGGTLRALAVTSPYRTDQLPEVPTMQEAGLAGFAVTSWIAIYAPPAMPADLRARVENAVRGIMAAPGARQRLASAGFEPAWKSAAELASFQASEIARWRGVVRAAGLQLDG</sequence>
<comment type="similarity">
    <text evidence="1">Belongs to the UPF0065 (bug) family.</text>
</comment>
<comment type="caution">
    <text evidence="2">The sequence shown here is derived from an EMBL/GenBank/DDBJ whole genome shotgun (WGS) entry which is preliminary data.</text>
</comment>
<reference evidence="2" key="1">
    <citation type="submission" date="2021-10" db="EMBL/GenBank/DDBJ databases">
        <title>Roseicella aerolatum sp. nov., isolated from aerosols of e-waste dismantling site.</title>
        <authorList>
            <person name="Qin T."/>
        </authorList>
    </citation>
    <scope>NUCLEOTIDE SEQUENCE</scope>
    <source>
        <strain evidence="2">GB24</strain>
    </source>
</reference>
<dbReference type="PANTHER" id="PTHR42928">
    <property type="entry name" value="TRICARBOXYLATE-BINDING PROTEIN"/>
    <property type="match status" value="1"/>
</dbReference>
<dbReference type="Gene3D" id="3.40.190.150">
    <property type="entry name" value="Bordetella uptake gene, domain 1"/>
    <property type="match status" value="1"/>
</dbReference>
<dbReference type="CDD" id="cd07012">
    <property type="entry name" value="PBP2_Bug_TTT"/>
    <property type="match status" value="1"/>
</dbReference>
<dbReference type="SUPFAM" id="SSF53850">
    <property type="entry name" value="Periplasmic binding protein-like II"/>
    <property type="match status" value="1"/>
</dbReference>
<keyword evidence="3" id="KW-1185">Reference proteome</keyword>
<dbReference type="EMBL" id="JAJAQI010000087">
    <property type="protein sequence ID" value="MCB4825368.1"/>
    <property type="molecule type" value="Genomic_DNA"/>
</dbReference>
<accession>A0A9X1LDN4</accession>
<dbReference type="Gene3D" id="3.40.190.10">
    <property type="entry name" value="Periplasmic binding protein-like II"/>
    <property type="match status" value="1"/>
</dbReference>
<evidence type="ECO:0000313" key="2">
    <source>
        <dbReference type="EMBL" id="MCB4825368.1"/>
    </source>
</evidence>
<name>A0A9X1LDN4_9PROT</name>
<protein>
    <submittedName>
        <fullName evidence="2">Tripartite tricarboxylate transporter substrate binding protein</fullName>
    </submittedName>
</protein>
<dbReference type="RefSeq" id="WP_226614235.1">
    <property type="nucleotide sequence ID" value="NZ_JAJAQI010000087.1"/>
</dbReference>
<organism evidence="2 3">
    <name type="scientific">Roseicella aerolata</name>
    <dbReference type="NCBI Taxonomy" id="2883479"/>
    <lineage>
        <taxon>Bacteria</taxon>
        <taxon>Pseudomonadati</taxon>
        <taxon>Pseudomonadota</taxon>
        <taxon>Alphaproteobacteria</taxon>
        <taxon>Acetobacterales</taxon>
        <taxon>Roseomonadaceae</taxon>
        <taxon>Roseicella</taxon>
    </lineage>
</organism>
<evidence type="ECO:0000256" key="1">
    <source>
        <dbReference type="ARBA" id="ARBA00006987"/>
    </source>
</evidence>
<proteinExistence type="inferred from homology"/>
<evidence type="ECO:0000313" key="3">
    <source>
        <dbReference type="Proteomes" id="UP001139311"/>
    </source>
</evidence>
<gene>
    <name evidence="2" type="ORF">LHA35_27020</name>
</gene>
<dbReference type="PANTHER" id="PTHR42928:SF5">
    <property type="entry name" value="BLR1237 PROTEIN"/>
    <property type="match status" value="1"/>
</dbReference>
<dbReference type="Pfam" id="PF03401">
    <property type="entry name" value="TctC"/>
    <property type="match status" value="1"/>
</dbReference>
<dbReference type="Proteomes" id="UP001139311">
    <property type="component" value="Unassembled WGS sequence"/>
</dbReference>
<dbReference type="AlphaFoldDB" id="A0A9X1LDN4"/>
<dbReference type="InterPro" id="IPR042100">
    <property type="entry name" value="Bug_dom1"/>
</dbReference>
<dbReference type="InterPro" id="IPR005064">
    <property type="entry name" value="BUG"/>
</dbReference>